<accession>A0A495WEY8</accession>
<protein>
    <recommendedName>
        <fullName evidence="4">Glycerophosphoryl diester phosphodiesterase family protein</fullName>
    </recommendedName>
</protein>
<evidence type="ECO:0000313" key="3">
    <source>
        <dbReference type="Proteomes" id="UP000269493"/>
    </source>
</evidence>
<dbReference type="RefSeq" id="WP_022602006.1">
    <property type="nucleotide sequence ID" value="NZ_KI440811.1"/>
</dbReference>
<gene>
    <name evidence="2" type="ORF">BC742_0731</name>
</gene>
<dbReference type="EMBL" id="RBXN01000002">
    <property type="protein sequence ID" value="RKT59810.1"/>
    <property type="molecule type" value="Genomic_DNA"/>
</dbReference>
<keyword evidence="1" id="KW-1133">Transmembrane helix</keyword>
<evidence type="ECO:0000256" key="1">
    <source>
        <dbReference type="SAM" id="Phobius"/>
    </source>
</evidence>
<keyword evidence="3" id="KW-1185">Reference proteome</keyword>
<dbReference type="Proteomes" id="UP000269493">
    <property type="component" value="Unassembled WGS sequence"/>
</dbReference>
<proteinExistence type="predicted"/>
<feature type="transmembrane region" description="Helical" evidence="1">
    <location>
        <begin position="185"/>
        <end position="202"/>
    </location>
</feature>
<evidence type="ECO:0008006" key="4">
    <source>
        <dbReference type="Google" id="ProtNLM"/>
    </source>
</evidence>
<feature type="transmembrane region" description="Helical" evidence="1">
    <location>
        <begin position="100"/>
        <end position="125"/>
    </location>
</feature>
<sequence>MENVSFSQSMMFRKSWDFMKKQGVTMVGLYLAFMVVSLFLSLISGENVTSGRYILGNLLAAILSWGFGMGFGKLILNILDGMEPKMSVFLSIWSRAWTYLKLEILILSVIVVLGLIAFIAADFAIKTPPAISVFIPLLGYLILAGLSILLCWIMIRISFAGIIILDTELGCRAALKRSWYITKGYEWKLILLYLSILLLNVLGLLALVIGVFFTIVMSSFISTIAYRVLWALYRENENITDGVSAVDYDNEEFDE</sequence>
<organism evidence="2 3">
    <name type="scientific">Coprobacter fastidiosus NSB1 = JCM 33896</name>
    <dbReference type="NCBI Taxonomy" id="1349822"/>
    <lineage>
        <taxon>Bacteria</taxon>
        <taxon>Pseudomonadati</taxon>
        <taxon>Bacteroidota</taxon>
        <taxon>Bacteroidia</taxon>
        <taxon>Bacteroidales</taxon>
        <taxon>Barnesiellaceae</taxon>
        <taxon>Coprobacter</taxon>
    </lineage>
</organism>
<dbReference type="GeneID" id="92928280"/>
<dbReference type="AlphaFoldDB" id="A0A495WEY8"/>
<keyword evidence="1" id="KW-0472">Membrane</keyword>
<keyword evidence="1" id="KW-0812">Transmembrane</keyword>
<evidence type="ECO:0000313" key="2">
    <source>
        <dbReference type="EMBL" id="RKT59810.1"/>
    </source>
</evidence>
<comment type="caution">
    <text evidence="2">The sequence shown here is derived from an EMBL/GenBank/DDBJ whole genome shotgun (WGS) entry which is preliminary data.</text>
</comment>
<reference evidence="2 3" key="1">
    <citation type="submission" date="2018-10" db="EMBL/GenBank/DDBJ databases">
        <title>Genomic Encyclopedia of Archaeal and Bacterial Type Strains, Phase II (KMG-II): from individual species to whole genera.</title>
        <authorList>
            <person name="Goeker M."/>
        </authorList>
    </citation>
    <scope>NUCLEOTIDE SEQUENCE [LARGE SCALE GENOMIC DNA]</scope>
    <source>
        <strain evidence="2 3">NSB1</strain>
    </source>
</reference>
<name>A0A495WEY8_9BACT</name>
<feature type="transmembrane region" description="Helical" evidence="1">
    <location>
        <begin position="137"/>
        <end position="165"/>
    </location>
</feature>
<feature type="transmembrane region" description="Helical" evidence="1">
    <location>
        <begin position="55"/>
        <end position="79"/>
    </location>
</feature>